<evidence type="ECO:0000313" key="1">
    <source>
        <dbReference type="EMBL" id="MEQ2163796.1"/>
    </source>
</evidence>
<reference evidence="1 2" key="1">
    <citation type="submission" date="2021-06" db="EMBL/GenBank/DDBJ databases">
        <authorList>
            <person name="Palmer J.M."/>
        </authorList>
    </citation>
    <scope>NUCLEOTIDE SEQUENCE [LARGE SCALE GENOMIC DNA]</scope>
    <source>
        <strain evidence="1 2">GA_2019</strain>
        <tissue evidence="1">Muscle</tissue>
    </source>
</reference>
<organism evidence="1 2">
    <name type="scientific">Goodea atripinnis</name>
    <dbReference type="NCBI Taxonomy" id="208336"/>
    <lineage>
        <taxon>Eukaryota</taxon>
        <taxon>Metazoa</taxon>
        <taxon>Chordata</taxon>
        <taxon>Craniata</taxon>
        <taxon>Vertebrata</taxon>
        <taxon>Euteleostomi</taxon>
        <taxon>Actinopterygii</taxon>
        <taxon>Neopterygii</taxon>
        <taxon>Teleostei</taxon>
        <taxon>Neoteleostei</taxon>
        <taxon>Acanthomorphata</taxon>
        <taxon>Ovalentaria</taxon>
        <taxon>Atherinomorphae</taxon>
        <taxon>Cyprinodontiformes</taxon>
        <taxon>Goodeidae</taxon>
        <taxon>Goodea</taxon>
    </lineage>
</organism>
<comment type="caution">
    <text evidence="1">The sequence shown here is derived from an EMBL/GenBank/DDBJ whole genome shotgun (WGS) entry which is preliminary data.</text>
</comment>
<sequence>MPQHGLFPMGQKRSNVEFRNEHLSVWETLGHNSEGRLEFSQSCALFPLAPVIKAERENQLIHWAGDGGLQKDGLGVLPFGPREAVHLQVRCLISGEPSHVRVPQHHPLFGDGKTPIF</sequence>
<dbReference type="Proteomes" id="UP001476798">
    <property type="component" value="Unassembled WGS sequence"/>
</dbReference>
<evidence type="ECO:0000313" key="2">
    <source>
        <dbReference type="Proteomes" id="UP001476798"/>
    </source>
</evidence>
<accession>A0ABV0MY59</accession>
<proteinExistence type="predicted"/>
<keyword evidence="2" id="KW-1185">Reference proteome</keyword>
<name>A0ABV0MY59_9TELE</name>
<gene>
    <name evidence="1" type="ORF">GOODEAATRI_034067</name>
</gene>
<protein>
    <submittedName>
        <fullName evidence="1">Uncharacterized protein</fullName>
    </submittedName>
</protein>
<dbReference type="EMBL" id="JAHRIO010017918">
    <property type="protein sequence ID" value="MEQ2163796.1"/>
    <property type="molecule type" value="Genomic_DNA"/>
</dbReference>